<dbReference type="EMBL" id="HBGZ01027399">
    <property type="protein sequence ID" value="CAD9623965.1"/>
    <property type="molecule type" value="Transcribed_RNA"/>
</dbReference>
<sequence>MRAAIHTGLLGTTIAFTKDKPHPLPDSAELKQNEILIKVKSAAINPIDYKLPRFIGGKGVGFDVSGVVERVCPIDATDFSVGDNVFGRVRTGLSSGSLADYAIVSTDRIAKKPEWLSFDEAAAIGVAYLTGVHAFKLGNVKEGASVLVIGASGGCGLAGIQLAVAMKANVVGICSGKNFDFVRGESGIDQMENINLELVDYTDDKAMSEFKEKNVGKFDCIYDTATGSGHGENYVSSMAKLLKDVTGEYVQINGGIATLMRYFTGTMKPQQNFFFTSDEDNQTDLVEITRLLKSTGVKPHIDLLKPFDAESVAEGFEHLKGRRTKGKIVFNME</sequence>
<evidence type="ECO:0000259" key="1">
    <source>
        <dbReference type="SMART" id="SM00829"/>
    </source>
</evidence>
<reference evidence="2" key="1">
    <citation type="submission" date="2021-01" db="EMBL/GenBank/DDBJ databases">
        <authorList>
            <person name="Corre E."/>
            <person name="Pelletier E."/>
            <person name="Niang G."/>
            <person name="Scheremetjew M."/>
            <person name="Finn R."/>
            <person name="Kale V."/>
            <person name="Holt S."/>
            <person name="Cochrane G."/>
            <person name="Meng A."/>
            <person name="Brown T."/>
            <person name="Cohen L."/>
        </authorList>
    </citation>
    <scope>NUCLEOTIDE SEQUENCE</scope>
    <source>
        <strain evidence="2">SM1012Den-03</strain>
    </source>
</reference>
<dbReference type="PANTHER" id="PTHR11695:SF294">
    <property type="entry name" value="RETICULON-4-INTERACTING PROTEIN 1, MITOCHONDRIAL"/>
    <property type="match status" value="1"/>
</dbReference>
<dbReference type="Gene3D" id="3.40.50.720">
    <property type="entry name" value="NAD(P)-binding Rossmann-like Domain"/>
    <property type="match status" value="1"/>
</dbReference>
<dbReference type="SUPFAM" id="SSF50129">
    <property type="entry name" value="GroES-like"/>
    <property type="match status" value="1"/>
</dbReference>
<dbReference type="AlphaFoldDB" id="A0A6U3Y6R9"/>
<evidence type="ECO:0000313" key="2">
    <source>
        <dbReference type="EMBL" id="CAD9623963.1"/>
    </source>
</evidence>
<feature type="domain" description="Enoyl reductase (ER)" evidence="1">
    <location>
        <begin position="11"/>
        <end position="330"/>
    </location>
</feature>
<organism evidence="2">
    <name type="scientific">Skeletonema marinoi</name>
    <dbReference type="NCBI Taxonomy" id="267567"/>
    <lineage>
        <taxon>Eukaryota</taxon>
        <taxon>Sar</taxon>
        <taxon>Stramenopiles</taxon>
        <taxon>Ochrophyta</taxon>
        <taxon>Bacillariophyta</taxon>
        <taxon>Coscinodiscophyceae</taxon>
        <taxon>Thalassiosirophycidae</taxon>
        <taxon>Thalassiosirales</taxon>
        <taxon>Skeletonemataceae</taxon>
        <taxon>Skeletonema</taxon>
        <taxon>Skeletonema marinoi-dohrnii complex</taxon>
    </lineage>
</organism>
<dbReference type="InterPro" id="IPR013154">
    <property type="entry name" value="ADH-like_N"/>
</dbReference>
<dbReference type="InterPro" id="IPR036291">
    <property type="entry name" value="NAD(P)-bd_dom_sf"/>
</dbReference>
<proteinExistence type="predicted"/>
<name>A0A6U3Y6R9_9STRA</name>
<dbReference type="InterPro" id="IPR011032">
    <property type="entry name" value="GroES-like_sf"/>
</dbReference>
<dbReference type="CDD" id="cd08267">
    <property type="entry name" value="MDR1"/>
    <property type="match status" value="1"/>
</dbReference>
<dbReference type="EMBL" id="HBGZ01027398">
    <property type="protein sequence ID" value="CAD9623963.1"/>
    <property type="molecule type" value="Transcribed_RNA"/>
</dbReference>
<dbReference type="Pfam" id="PF08240">
    <property type="entry name" value="ADH_N"/>
    <property type="match status" value="1"/>
</dbReference>
<dbReference type="GO" id="GO:0016491">
    <property type="term" value="F:oxidoreductase activity"/>
    <property type="evidence" value="ECO:0007669"/>
    <property type="project" value="InterPro"/>
</dbReference>
<dbReference type="PANTHER" id="PTHR11695">
    <property type="entry name" value="ALCOHOL DEHYDROGENASE RELATED"/>
    <property type="match status" value="1"/>
</dbReference>
<evidence type="ECO:0000313" key="3">
    <source>
        <dbReference type="EMBL" id="CAD9623965.1"/>
    </source>
</evidence>
<dbReference type="Pfam" id="PF13602">
    <property type="entry name" value="ADH_zinc_N_2"/>
    <property type="match status" value="1"/>
</dbReference>
<dbReference type="SUPFAM" id="SSF51735">
    <property type="entry name" value="NAD(P)-binding Rossmann-fold domains"/>
    <property type="match status" value="1"/>
</dbReference>
<dbReference type="Gene3D" id="3.90.180.10">
    <property type="entry name" value="Medium-chain alcohol dehydrogenases, catalytic domain"/>
    <property type="match status" value="1"/>
</dbReference>
<dbReference type="InterPro" id="IPR020843">
    <property type="entry name" value="ER"/>
</dbReference>
<accession>A0A6U3Y6R9</accession>
<dbReference type="InterPro" id="IPR050700">
    <property type="entry name" value="YIM1/Zinc_Alcohol_DH_Fams"/>
</dbReference>
<protein>
    <recommendedName>
        <fullName evidence="1">Enoyl reductase (ER) domain-containing protein</fullName>
    </recommendedName>
</protein>
<dbReference type="SMART" id="SM00829">
    <property type="entry name" value="PKS_ER"/>
    <property type="match status" value="1"/>
</dbReference>
<gene>
    <name evidence="2" type="ORF">SMAR0320_LOCUS19492</name>
    <name evidence="3" type="ORF">SMAR0320_LOCUS19493</name>
</gene>